<reference evidence="1" key="1">
    <citation type="journal article" date="2020" name="Nature">
        <title>Giant virus diversity and host interactions through global metagenomics.</title>
        <authorList>
            <person name="Schulz F."/>
            <person name="Roux S."/>
            <person name="Paez-Espino D."/>
            <person name="Jungbluth S."/>
            <person name="Walsh D.A."/>
            <person name="Denef V.J."/>
            <person name="McMahon K.D."/>
            <person name="Konstantinidis K.T."/>
            <person name="Eloe-Fadrosh E.A."/>
            <person name="Kyrpides N.C."/>
            <person name="Woyke T."/>
        </authorList>
    </citation>
    <scope>NUCLEOTIDE SEQUENCE</scope>
    <source>
        <strain evidence="1">GVMAG-S-1101165-83</strain>
    </source>
</reference>
<dbReference type="AlphaFoldDB" id="A0A6C0JZX3"/>
<organism evidence="1">
    <name type="scientific">viral metagenome</name>
    <dbReference type="NCBI Taxonomy" id="1070528"/>
    <lineage>
        <taxon>unclassified sequences</taxon>
        <taxon>metagenomes</taxon>
        <taxon>organismal metagenomes</taxon>
    </lineage>
</organism>
<accession>A0A6C0JZX3</accession>
<dbReference type="EMBL" id="MN740772">
    <property type="protein sequence ID" value="QHU10873.1"/>
    <property type="molecule type" value="Genomic_DNA"/>
</dbReference>
<proteinExistence type="predicted"/>
<protein>
    <submittedName>
        <fullName evidence="1">Uncharacterized protein</fullName>
    </submittedName>
</protein>
<evidence type="ECO:0000313" key="1">
    <source>
        <dbReference type="EMBL" id="QHU10873.1"/>
    </source>
</evidence>
<sequence>MAVCSILNVHRCNQNLNFIQQNKLLPKIIKNNCNVQYKIIGEKCGEICVCSFASPYTIRFGGVKPGSCLDIGYKKYKYSENVWIGPFGKTLIDIYTKR</sequence>
<name>A0A6C0JZX3_9ZZZZ</name>